<dbReference type="EMBL" id="WTVR01000114">
    <property type="protein sequence ID" value="NMF91637.1"/>
    <property type="molecule type" value="Genomic_DNA"/>
</dbReference>
<name>A0ABX1MUH5_9RHOO</name>
<feature type="non-terminal residue" evidence="2">
    <location>
        <position position="1"/>
    </location>
</feature>
<protein>
    <submittedName>
        <fullName evidence="2">PDZ domain-containing protein</fullName>
    </submittedName>
</protein>
<proteinExistence type="predicted"/>
<dbReference type="PROSITE" id="PS50106">
    <property type="entry name" value="PDZ"/>
    <property type="match status" value="1"/>
</dbReference>
<organism evidence="2 3">
    <name type="scientific">Aromatoleum petrolei</name>
    <dbReference type="NCBI Taxonomy" id="76116"/>
    <lineage>
        <taxon>Bacteria</taxon>
        <taxon>Pseudomonadati</taxon>
        <taxon>Pseudomonadota</taxon>
        <taxon>Betaproteobacteria</taxon>
        <taxon>Rhodocyclales</taxon>
        <taxon>Rhodocyclaceae</taxon>
        <taxon>Aromatoleum</taxon>
    </lineage>
</organism>
<dbReference type="Proteomes" id="UP000652074">
    <property type="component" value="Unassembled WGS sequence"/>
</dbReference>
<feature type="domain" description="PDZ" evidence="1">
    <location>
        <begin position="35"/>
        <end position="94"/>
    </location>
</feature>
<sequence length="153" mass="16054">GLKGAGRRLSRWLKDAVEGTEDLALDEFLRAFGIEFRAEAAAKGAWLGVKLAGGNGEAKLANVFDDGPAQRCGLSAGDVLVAIDGLKVTAASLDGMLARRGPGEQVTIHAFRRDELITVTAELVPQPADTVKLASGKRVSAAMRALREGWLGS</sequence>
<dbReference type="Gene3D" id="2.30.42.10">
    <property type="match status" value="1"/>
</dbReference>
<dbReference type="SUPFAM" id="SSF50156">
    <property type="entry name" value="PDZ domain-like"/>
    <property type="match status" value="1"/>
</dbReference>
<comment type="caution">
    <text evidence="2">The sequence shown here is derived from an EMBL/GenBank/DDBJ whole genome shotgun (WGS) entry which is preliminary data.</text>
</comment>
<accession>A0ABX1MUH5</accession>
<dbReference type="SMART" id="SM00228">
    <property type="entry name" value="PDZ"/>
    <property type="match status" value="1"/>
</dbReference>
<dbReference type="InterPro" id="IPR036034">
    <property type="entry name" value="PDZ_sf"/>
</dbReference>
<dbReference type="Pfam" id="PF13180">
    <property type="entry name" value="PDZ_2"/>
    <property type="match status" value="1"/>
</dbReference>
<keyword evidence="3" id="KW-1185">Reference proteome</keyword>
<evidence type="ECO:0000259" key="1">
    <source>
        <dbReference type="PROSITE" id="PS50106"/>
    </source>
</evidence>
<reference evidence="2 3" key="1">
    <citation type="submission" date="2019-12" db="EMBL/GenBank/DDBJ databases">
        <title>Comparative genomics gives insights into the taxonomy of the Azoarcus-Aromatoleum group and reveals separate origins of nif in the plant-associated Azoarcus and non-plant-associated Aromatoleum sub-groups.</title>
        <authorList>
            <person name="Lafos M."/>
            <person name="Maluk M."/>
            <person name="Batista M."/>
            <person name="Junghare M."/>
            <person name="Carmona M."/>
            <person name="Faoro H."/>
            <person name="Cruz L.M."/>
            <person name="Battistoni F."/>
            <person name="De Souza E."/>
            <person name="Pedrosa F."/>
            <person name="Chen W.-M."/>
            <person name="Poole P.S."/>
            <person name="Dixon R.A."/>
            <person name="James E.K."/>
        </authorList>
    </citation>
    <scope>NUCLEOTIDE SEQUENCE [LARGE SCALE GENOMIC DNA]</scope>
    <source>
        <strain evidence="2 3">ToN1</strain>
    </source>
</reference>
<dbReference type="InterPro" id="IPR001478">
    <property type="entry name" value="PDZ"/>
</dbReference>
<dbReference type="RefSeq" id="WP_169208939.1">
    <property type="nucleotide sequence ID" value="NZ_WTVR01000114.1"/>
</dbReference>
<gene>
    <name evidence="2" type="ORF">GPA26_24595</name>
</gene>
<evidence type="ECO:0000313" key="2">
    <source>
        <dbReference type="EMBL" id="NMF91637.1"/>
    </source>
</evidence>
<evidence type="ECO:0000313" key="3">
    <source>
        <dbReference type="Proteomes" id="UP000652074"/>
    </source>
</evidence>